<reference evidence="1 2" key="3">
    <citation type="submission" date="2019-11" db="EMBL/GenBank/DDBJ databases">
        <title>A de novo genome assembly of a pear dwarfing rootstock.</title>
        <authorList>
            <person name="Wang F."/>
            <person name="Wang J."/>
            <person name="Li S."/>
            <person name="Zhang Y."/>
            <person name="Fang M."/>
            <person name="Ma L."/>
            <person name="Zhao Y."/>
            <person name="Jiang S."/>
        </authorList>
    </citation>
    <scope>NUCLEOTIDE SEQUENCE [LARGE SCALE GENOMIC DNA]</scope>
    <source>
        <strain evidence="1">S2</strain>
        <tissue evidence="1">Leaf</tissue>
    </source>
</reference>
<accession>A0A5N5I5K8</accession>
<dbReference type="SUPFAM" id="SSF52540">
    <property type="entry name" value="P-loop containing nucleoside triphosphate hydrolases"/>
    <property type="match status" value="1"/>
</dbReference>
<dbReference type="CDD" id="cd18809">
    <property type="entry name" value="SF1_C_RecD"/>
    <property type="match status" value="1"/>
</dbReference>
<dbReference type="PANTHER" id="PTHR47165">
    <property type="entry name" value="OS03G0429900 PROTEIN"/>
    <property type="match status" value="1"/>
</dbReference>
<keyword evidence="1" id="KW-0238">DNA-binding</keyword>
<reference evidence="1 2" key="1">
    <citation type="submission" date="2019-09" db="EMBL/GenBank/DDBJ databases">
        <authorList>
            <person name="Ou C."/>
        </authorList>
    </citation>
    <scope>NUCLEOTIDE SEQUENCE [LARGE SCALE GENOMIC DNA]</scope>
    <source>
        <strain evidence="1">S2</strain>
        <tissue evidence="1">Leaf</tissue>
    </source>
</reference>
<comment type="caution">
    <text evidence="1">The sequence shown here is derived from an EMBL/GenBank/DDBJ whole genome shotgun (WGS) entry which is preliminary data.</text>
</comment>
<protein>
    <submittedName>
        <fullName evidence="1">Replication protein A 70 kDa DNA-binding subunit B-like</fullName>
    </submittedName>
</protein>
<name>A0A5N5I5K8_9ROSA</name>
<proteinExistence type="predicted"/>
<evidence type="ECO:0000313" key="2">
    <source>
        <dbReference type="Proteomes" id="UP000327157"/>
    </source>
</evidence>
<organism evidence="1 2">
    <name type="scientific">Pyrus ussuriensis x Pyrus communis</name>
    <dbReference type="NCBI Taxonomy" id="2448454"/>
    <lineage>
        <taxon>Eukaryota</taxon>
        <taxon>Viridiplantae</taxon>
        <taxon>Streptophyta</taxon>
        <taxon>Embryophyta</taxon>
        <taxon>Tracheophyta</taxon>
        <taxon>Spermatophyta</taxon>
        <taxon>Magnoliopsida</taxon>
        <taxon>eudicotyledons</taxon>
        <taxon>Gunneridae</taxon>
        <taxon>Pentapetalae</taxon>
        <taxon>rosids</taxon>
        <taxon>fabids</taxon>
        <taxon>Rosales</taxon>
        <taxon>Rosaceae</taxon>
        <taxon>Amygdaloideae</taxon>
        <taxon>Maleae</taxon>
        <taxon>Pyrus</taxon>
    </lineage>
</organism>
<gene>
    <name evidence="1" type="ORF">D8674_008413</name>
</gene>
<dbReference type="Gene3D" id="2.40.50.140">
    <property type="entry name" value="Nucleic acid-binding proteins"/>
    <property type="match status" value="1"/>
</dbReference>
<dbReference type="PANTHER" id="PTHR47165:SF4">
    <property type="entry name" value="OS03G0429900 PROTEIN"/>
    <property type="match status" value="1"/>
</dbReference>
<evidence type="ECO:0000313" key="1">
    <source>
        <dbReference type="EMBL" id="KAB2630894.1"/>
    </source>
</evidence>
<dbReference type="InterPro" id="IPR027417">
    <property type="entry name" value="P-loop_NTPase"/>
</dbReference>
<dbReference type="Proteomes" id="UP000327157">
    <property type="component" value="Chromosome 12"/>
</dbReference>
<sequence length="418" mass="47615">MTINKSQGQSLKIVGLYLLQIVFSHGQLYVALSRVTSTNGLKIVIAHDSDMPYGRCGSRNHERSRHLIFFGPSKCLQCIRRKPLLFLFTKQVKLPMHWFNLIELDQLHWRINNDVELTVITIQSTRVANKRNLNLQNIRDKIVRITLWGETATSYENSGIQSLLPPIFVALTCLKENLFSEAHDQLFVFSIRRFHSSPNTNTIEMYTGHAISANSESKSIDELLLLDLMLHKVSFFVCQTTIVGFDLTKGWWYKSCSSCHKAVKNNFESFEYNEHEDGYNDHFVVSPALNNLIGETKQFQLSFGNQNTDFGKIDFVVHGLLQNQPLSSPTIALVTPQTTATIAGKQIMTEVTPIPLTPSYRKPRNDQTETTNFARIAREFHNLVVPKIEPADKVLIATLKTKSQTKKKLKKDVPSHKK</sequence>
<dbReference type="GO" id="GO:0003677">
    <property type="term" value="F:DNA binding"/>
    <property type="evidence" value="ECO:0007669"/>
    <property type="project" value="UniProtKB-KW"/>
</dbReference>
<dbReference type="InterPro" id="IPR012340">
    <property type="entry name" value="NA-bd_OB-fold"/>
</dbReference>
<dbReference type="OrthoDB" id="696934at2759"/>
<dbReference type="AlphaFoldDB" id="A0A5N5I5K8"/>
<dbReference type="EMBL" id="SMOL01000143">
    <property type="protein sequence ID" value="KAB2630894.1"/>
    <property type="molecule type" value="Genomic_DNA"/>
</dbReference>
<reference evidence="2" key="2">
    <citation type="submission" date="2019-10" db="EMBL/GenBank/DDBJ databases">
        <title>A de novo genome assembly of a pear dwarfing rootstock.</title>
        <authorList>
            <person name="Wang F."/>
            <person name="Wang J."/>
            <person name="Li S."/>
            <person name="Zhang Y."/>
            <person name="Fang M."/>
            <person name="Ma L."/>
            <person name="Zhao Y."/>
            <person name="Jiang S."/>
        </authorList>
    </citation>
    <scope>NUCLEOTIDE SEQUENCE [LARGE SCALE GENOMIC DNA]</scope>
</reference>
<keyword evidence="2" id="KW-1185">Reference proteome</keyword>